<dbReference type="OrthoDB" id="9836289at2759"/>
<dbReference type="InterPro" id="IPR031684">
    <property type="entry name" value="LLCFC1"/>
</dbReference>
<evidence type="ECO:0000256" key="2">
    <source>
        <dbReference type="SAM" id="SignalP"/>
    </source>
</evidence>
<dbReference type="PANTHER" id="PTHR37348:SF1">
    <property type="entry name" value="SPERM-EGG FUSION PROTEIN LLCFC1"/>
    <property type="match status" value="1"/>
</dbReference>
<keyword evidence="4" id="KW-1185">Reference proteome</keyword>
<evidence type="ECO:0000256" key="1">
    <source>
        <dbReference type="SAM" id="MobiDB-lite"/>
    </source>
</evidence>
<name>A0A8B7VWG4_CASCN</name>
<dbReference type="Proteomes" id="UP001732720">
    <property type="component" value="Chromosome 2"/>
</dbReference>
<dbReference type="RefSeq" id="XP_020034620.1">
    <property type="nucleotide sequence ID" value="XM_020179031.1"/>
</dbReference>
<evidence type="ECO:0000313" key="4">
    <source>
        <dbReference type="Proteomes" id="UP001732720"/>
    </source>
</evidence>
<dbReference type="PANTHER" id="PTHR37348">
    <property type="entry name" value="LLLL AND CFNLAS MOTIF-CONTAINING PROTEIN 1"/>
    <property type="match status" value="1"/>
</dbReference>
<dbReference type="Pfam" id="PF15838">
    <property type="entry name" value="LLCFC1"/>
    <property type="match status" value="1"/>
</dbReference>
<feature type="chain" id="PRO_5044665294" evidence="2">
    <location>
        <begin position="29"/>
        <end position="106"/>
    </location>
</feature>
<reference evidence="3" key="1">
    <citation type="submission" date="2023-09" db="UniProtKB">
        <authorList>
            <consortium name="Ensembl"/>
        </authorList>
    </citation>
    <scope>IDENTIFICATION</scope>
</reference>
<evidence type="ECO:0000313" key="3">
    <source>
        <dbReference type="Ensembl" id="ENSCCNP00000018700.1"/>
    </source>
</evidence>
<dbReference type="CTD" id="135927"/>
<feature type="region of interest" description="Disordered" evidence="1">
    <location>
        <begin position="27"/>
        <end position="51"/>
    </location>
</feature>
<keyword evidence="2" id="KW-0732">Signal</keyword>
<accession>A0A8B7VWG4</accession>
<dbReference type="GO" id="GO:0007342">
    <property type="term" value="P:fusion of sperm to egg plasma membrane involved in single fertilization"/>
    <property type="evidence" value="ECO:0007669"/>
    <property type="project" value="InterPro"/>
</dbReference>
<feature type="compositionally biased region" description="Basic and acidic residues" evidence="1">
    <location>
        <begin position="35"/>
        <end position="51"/>
    </location>
</feature>
<dbReference type="GeneID" id="109696137"/>
<protein>
    <submittedName>
        <fullName evidence="5">Uncharacterized protein C7orf34 homolog</fullName>
    </submittedName>
</protein>
<dbReference type="AlphaFoldDB" id="A0A8B7VWG4"/>
<dbReference type="Ensembl" id="ENSCCNT00000024292.1">
    <property type="protein sequence ID" value="ENSCCNP00000018700.1"/>
    <property type="gene ID" value="ENSCCNG00000018915.1"/>
</dbReference>
<dbReference type="KEGG" id="ccan:109696137"/>
<reference evidence="5" key="2">
    <citation type="submission" date="2025-04" db="UniProtKB">
        <authorList>
            <consortium name="RefSeq"/>
        </authorList>
    </citation>
    <scope>IDENTIFICATION</scope>
    <source>
        <tissue evidence="5">Leukocyte</tissue>
    </source>
</reference>
<proteinExistence type="predicted"/>
<feature type="signal peptide" evidence="2">
    <location>
        <begin position="1"/>
        <end position="28"/>
    </location>
</feature>
<organism evidence="5">
    <name type="scientific">Castor canadensis</name>
    <name type="common">American beaver</name>
    <dbReference type="NCBI Taxonomy" id="51338"/>
    <lineage>
        <taxon>Eukaryota</taxon>
        <taxon>Metazoa</taxon>
        <taxon>Chordata</taxon>
        <taxon>Craniata</taxon>
        <taxon>Vertebrata</taxon>
        <taxon>Euteleostomi</taxon>
        <taxon>Mammalia</taxon>
        <taxon>Eutheria</taxon>
        <taxon>Euarchontoglires</taxon>
        <taxon>Glires</taxon>
        <taxon>Rodentia</taxon>
        <taxon>Castorimorpha</taxon>
        <taxon>Castoridae</taxon>
        <taxon>Castor</taxon>
    </lineage>
</organism>
<evidence type="ECO:0000313" key="5">
    <source>
        <dbReference type="RefSeq" id="XP_020034620.1"/>
    </source>
</evidence>
<gene>
    <name evidence="5" type="primary">CUNH7orf34</name>
    <name evidence="3" type="synonym">Llcfc1</name>
</gene>
<sequence length="106" mass="11882">MTSLDSQLCRAAFLAVILLLLWVKGVTSQKGSPGSDDKSQKEKMPFSGQDQEHFEEHFVASSVGELWQVINMAQQEEDTISETAALRDHLFNLVFCFNLASLMVFL</sequence>